<proteinExistence type="predicted"/>
<accession>A0A9D7F6N5</accession>
<dbReference type="EMBL" id="JADJNC010000011">
    <property type="protein sequence ID" value="MBK7423115.1"/>
    <property type="molecule type" value="Genomic_DNA"/>
</dbReference>
<dbReference type="Pfam" id="PF11142">
    <property type="entry name" value="DUF2917"/>
    <property type="match status" value="1"/>
</dbReference>
<organism evidence="1 2">
    <name type="scientific">Candidatus Propionivibrio dominans</name>
    <dbReference type="NCBI Taxonomy" id="2954373"/>
    <lineage>
        <taxon>Bacteria</taxon>
        <taxon>Pseudomonadati</taxon>
        <taxon>Pseudomonadota</taxon>
        <taxon>Betaproteobacteria</taxon>
        <taxon>Rhodocyclales</taxon>
        <taxon>Rhodocyclaceae</taxon>
        <taxon>Propionivibrio</taxon>
    </lineage>
</organism>
<dbReference type="AlphaFoldDB" id="A0A9D7F6N5"/>
<protein>
    <submittedName>
        <fullName evidence="1">DUF2917 domain-containing protein</fullName>
    </submittedName>
</protein>
<evidence type="ECO:0000313" key="1">
    <source>
        <dbReference type="EMBL" id="MBK7423115.1"/>
    </source>
</evidence>
<dbReference type="Proteomes" id="UP000886602">
    <property type="component" value="Unassembled WGS sequence"/>
</dbReference>
<gene>
    <name evidence="1" type="ORF">IPJ48_08470</name>
</gene>
<name>A0A9D7F6N5_9RHOO</name>
<sequence>MNTLLSNKPTRLGMGEIVAFRGARGSYLECTQGMVWLTIEGQPGDFYLEQGSGLRIASNGLVLIEGMSTGEIRQIREVPWPIRWTSRLLSTLRFRKHFSPRKSGVCGHSA</sequence>
<comment type="caution">
    <text evidence="1">The sequence shown here is derived from an EMBL/GenBank/DDBJ whole genome shotgun (WGS) entry which is preliminary data.</text>
</comment>
<dbReference type="InterPro" id="IPR021317">
    <property type="entry name" value="DUF2917"/>
</dbReference>
<reference evidence="1" key="1">
    <citation type="submission" date="2020-10" db="EMBL/GenBank/DDBJ databases">
        <title>Connecting structure to function with the recovery of over 1000 high-quality activated sludge metagenome-assembled genomes encoding full-length rRNA genes using long-read sequencing.</title>
        <authorList>
            <person name="Singleton C.M."/>
            <person name="Petriglieri F."/>
            <person name="Kristensen J.M."/>
            <person name="Kirkegaard R.H."/>
            <person name="Michaelsen T.Y."/>
            <person name="Andersen M.H."/>
            <person name="Karst S.M."/>
            <person name="Dueholm M.S."/>
            <person name="Nielsen P.H."/>
            <person name="Albertsen M."/>
        </authorList>
    </citation>
    <scope>NUCLEOTIDE SEQUENCE</scope>
    <source>
        <strain evidence="1">EsbW_18-Q3-R4-48_MAXAC.044</strain>
    </source>
</reference>
<evidence type="ECO:0000313" key="2">
    <source>
        <dbReference type="Proteomes" id="UP000886602"/>
    </source>
</evidence>